<dbReference type="InterPro" id="IPR003848">
    <property type="entry name" value="DUF218"/>
</dbReference>
<accession>A0ABP4XK59</accession>
<dbReference type="Pfam" id="PF02698">
    <property type="entry name" value="DUF218"/>
    <property type="match status" value="1"/>
</dbReference>
<dbReference type="PANTHER" id="PTHR30336:SF4">
    <property type="entry name" value="ENVELOPE BIOGENESIS FACTOR ELYC"/>
    <property type="match status" value="1"/>
</dbReference>
<evidence type="ECO:0000313" key="3">
    <source>
        <dbReference type="Proteomes" id="UP001499938"/>
    </source>
</evidence>
<dbReference type="InterPro" id="IPR014729">
    <property type="entry name" value="Rossmann-like_a/b/a_fold"/>
</dbReference>
<organism evidence="2 3">
    <name type="scientific">Nostocoides veronense</name>
    <dbReference type="NCBI Taxonomy" id="330836"/>
    <lineage>
        <taxon>Bacteria</taxon>
        <taxon>Bacillati</taxon>
        <taxon>Actinomycetota</taxon>
        <taxon>Actinomycetes</taxon>
        <taxon>Micrococcales</taxon>
        <taxon>Intrasporangiaceae</taxon>
        <taxon>Nostocoides</taxon>
    </lineage>
</organism>
<protein>
    <recommendedName>
        <fullName evidence="1">DUF218 domain-containing protein</fullName>
    </recommendedName>
</protein>
<name>A0ABP4XK59_9MICO</name>
<dbReference type="EMBL" id="BAAAPO010000007">
    <property type="protein sequence ID" value="GAA1782255.1"/>
    <property type="molecule type" value="Genomic_DNA"/>
</dbReference>
<dbReference type="Gene3D" id="3.40.50.620">
    <property type="entry name" value="HUPs"/>
    <property type="match status" value="1"/>
</dbReference>
<dbReference type="Proteomes" id="UP001499938">
    <property type="component" value="Unassembled WGS sequence"/>
</dbReference>
<dbReference type="InterPro" id="IPR051599">
    <property type="entry name" value="Cell_Envelope_Assoc"/>
</dbReference>
<reference evidence="3" key="1">
    <citation type="journal article" date="2019" name="Int. J. Syst. Evol. Microbiol.">
        <title>The Global Catalogue of Microorganisms (GCM) 10K type strain sequencing project: providing services to taxonomists for standard genome sequencing and annotation.</title>
        <authorList>
            <consortium name="The Broad Institute Genomics Platform"/>
            <consortium name="The Broad Institute Genome Sequencing Center for Infectious Disease"/>
            <person name="Wu L."/>
            <person name="Ma J."/>
        </authorList>
    </citation>
    <scope>NUCLEOTIDE SEQUENCE [LARGE SCALE GENOMIC DNA]</scope>
    <source>
        <strain evidence="3">JCM 15592</strain>
    </source>
</reference>
<keyword evidence="3" id="KW-1185">Reference proteome</keyword>
<evidence type="ECO:0000259" key="1">
    <source>
        <dbReference type="Pfam" id="PF02698"/>
    </source>
</evidence>
<evidence type="ECO:0000313" key="2">
    <source>
        <dbReference type="EMBL" id="GAA1782255.1"/>
    </source>
</evidence>
<dbReference type="CDD" id="cd06259">
    <property type="entry name" value="YdcF-like"/>
    <property type="match status" value="1"/>
</dbReference>
<feature type="domain" description="DUF218" evidence="1">
    <location>
        <begin position="46"/>
        <end position="159"/>
    </location>
</feature>
<dbReference type="PANTHER" id="PTHR30336">
    <property type="entry name" value="INNER MEMBRANE PROTEIN, PROBABLE PERMEASE"/>
    <property type="match status" value="1"/>
</dbReference>
<dbReference type="RefSeq" id="WP_344080748.1">
    <property type="nucleotide sequence ID" value="NZ_BAAAPO010000007.1"/>
</dbReference>
<gene>
    <name evidence="2" type="ORF">GCM10009811_04740</name>
</gene>
<proteinExistence type="predicted"/>
<comment type="caution">
    <text evidence="2">The sequence shown here is derived from an EMBL/GenBank/DDBJ whole genome shotgun (WGS) entry which is preliminary data.</text>
</comment>
<sequence length="223" mass="24124">MGGGYAVRRLAGAALGVWAASESIEACASRLLIPRYVVPHPGPHVLLVLGFHNPDPARINAVNRWRAEVALRSLPSHGSVRIIVSGGARGDGLSEAALIGRYLAERGLDPGTIVLEEDSLSTWENVLNSRPLMQDAATVTIVSNPLHALRARWYLRRQDPDLARRLTRAADHRIGEHAWAKPAVTAYGLRDLAIAAVGLVGRDTSVPPRADALAATRRRREAR</sequence>